<dbReference type="EMBL" id="UINC01008431">
    <property type="protein sequence ID" value="SVA37948.1"/>
    <property type="molecule type" value="Genomic_DNA"/>
</dbReference>
<feature type="non-terminal residue" evidence="1">
    <location>
        <position position="90"/>
    </location>
</feature>
<protein>
    <submittedName>
        <fullName evidence="1">Uncharacterized protein</fullName>
    </submittedName>
</protein>
<reference evidence="1" key="1">
    <citation type="submission" date="2018-05" db="EMBL/GenBank/DDBJ databases">
        <authorList>
            <person name="Lanie J.A."/>
            <person name="Ng W.-L."/>
            <person name="Kazmierczak K.M."/>
            <person name="Andrzejewski T.M."/>
            <person name="Davidsen T.M."/>
            <person name="Wayne K.J."/>
            <person name="Tettelin H."/>
            <person name="Glass J.I."/>
            <person name="Rusch D."/>
            <person name="Podicherti R."/>
            <person name="Tsui H.-C.T."/>
            <person name="Winkler M.E."/>
        </authorList>
    </citation>
    <scope>NUCLEOTIDE SEQUENCE</scope>
</reference>
<proteinExistence type="predicted"/>
<organism evidence="1">
    <name type="scientific">marine metagenome</name>
    <dbReference type="NCBI Taxonomy" id="408172"/>
    <lineage>
        <taxon>unclassified sequences</taxon>
        <taxon>metagenomes</taxon>
        <taxon>ecological metagenomes</taxon>
    </lineage>
</organism>
<sequence>MNKYKINKIKDISLPKRGDSLVNIYGYPKTFQLPTLENISDKYVNTMYSTNDITVDWDAYKKFLSEVKPEFQPHALLVGHDSSEIENITL</sequence>
<gene>
    <name evidence="1" type="ORF">METZ01_LOCUS90802</name>
</gene>
<evidence type="ECO:0000313" key="1">
    <source>
        <dbReference type="EMBL" id="SVA37948.1"/>
    </source>
</evidence>
<name>A0A381VDS8_9ZZZZ</name>
<dbReference type="AlphaFoldDB" id="A0A381VDS8"/>
<accession>A0A381VDS8</accession>